<reference evidence="1 2" key="1">
    <citation type="journal article" date="2014" name="Proc. Natl. Acad. Sci. U.S.A.">
        <title>Molecular dissection of the evolution of carbapenem-resistant multilocus sequence type 258 Klebsiella pneumoniae.</title>
        <authorList>
            <person name="Deleo F.R."/>
            <person name="Chen L."/>
            <person name="Porcella S.F."/>
            <person name="Martens C.A."/>
            <person name="Kobayashi S.D."/>
            <person name="Porter A.R."/>
            <person name="Chavda K.D."/>
            <person name="Jacobs M.R."/>
            <person name="Mathema B."/>
            <person name="Olsen R.J."/>
            <person name="Bonomo R.A."/>
            <person name="Musser J.M."/>
            <person name="Kreiswirth B.N."/>
        </authorList>
    </citation>
    <scope>NUCLEOTIDE SEQUENCE [LARGE SCALE GENOMIC DNA]</scope>
    <source>
        <strain evidence="1">30684/NJST258_2</strain>
    </source>
</reference>
<dbReference type="Proteomes" id="UP000019586">
    <property type="component" value="Chromosome"/>
</dbReference>
<dbReference type="HOGENOM" id="CLU_3169217_0_0_6"/>
<dbReference type="EMBL" id="CP006918">
    <property type="protein sequence ID" value="AHM77763.1"/>
    <property type="molecule type" value="Genomic_DNA"/>
</dbReference>
<dbReference type="AlphaFoldDB" id="W8UQ72"/>
<evidence type="ECO:0000313" key="1">
    <source>
        <dbReference type="EMBL" id="AHM77763.1"/>
    </source>
</evidence>
<protein>
    <submittedName>
        <fullName evidence="1">Uncharacterized protein</fullName>
    </submittedName>
</protein>
<evidence type="ECO:0000313" key="2">
    <source>
        <dbReference type="Proteomes" id="UP000019586"/>
    </source>
</evidence>
<name>W8UQ72_KLEPN</name>
<dbReference type="KEGG" id="kps:KPNJ2_00983"/>
<organism evidence="1 2">
    <name type="scientific">Klebsiella pneumoniae 30684/NJST258_2</name>
    <dbReference type="NCBI Taxonomy" id="1420013"/>
    <lineage>
        <taxon>Bacteria</taxon>
        <taxon>Pseudomonadati</taxon>
        <taxon>Pseudomonadota</taxon>
        <taxon>Gammaproteobacteria</taxon>
        <taxon>Enterobacterales</taxon>
        <taxon>Enterobacteriaceae</taxon>
        <taxon>Klebsiella/Raoultella group</taxon>
        <taxon>Klebsiella</taxon>
        <taxon>Klebsiella pneumoniae complex</taxon>
    </lineage>
</organism>
<proteinExistence type="predicted"/>
<gene>
    <name evidence="1" type="ORF">KPNJ2_00983</name>
</gene>
<sequence>MIILNFKDFNHRLNSICAGCRQVYKMKGYFSLPAAIKHTAAEIFSHQ</sequence>
<accession>W8UQ72</accession>